<evidence type="ECO:0000313" key="2">
    <source>
        <dbReference type="WBParaSite" id="nRc.2.0.1.t25261-RA"/>
    </source>
</evidence>
<accession>A0A915JFJ1</accession>
<name>A0A915JFJ1_ROMCU</name>
<keyword evidence="1" id="KW-1185">Reference proteome</keyword>
<dbReference type="Proteomes" id="UP000887565">
    <property type="component" value="Unplaced"/>
</dbReference>
<reference evidence="2" key="1">
    <citation type="submission" date="2022-11" db="UniProtKB">
        <authorList>
            <consortium name="WormBaseParasite"/>
        </authorList>
    </citation>
    <scope>IDENTIFICATION</scope>
</reference>
<evidence type="ECO:0000313" key="1">
    <source>
        <dbReference type="Proteomes" id="UP000887565"/>
    </source>
</evidence>
<dbReference type="WBParaSite" id="nRc.2.0.1.t25261-RA">
    <property type="protein sequence ID" value="nRc.2.0.1.t25261-RA"/>
    <property type="gene ID" value="nRc.2.0.1.g25261"/>
</dbReference>
<proteinExistence type="predicted"/>
<dbReference type="AlphaFoldDB" id="A0A915JFJ1"/>
<protein>
    <submittedName>
        <fullName evidence="2">Uncharacterized protein</fullName>
    </submittedName>
</protein>
<sequence>MHSLQLNQQDLCFRQFELPEEKSTNEETNIRNCQGCGKLTIILTKEHVCESLLIKPRAAEVALSELLNEVYTIIVHLPIMKVQRLSLVMLLINHLHDIVMILR</sequence>
<organism evidence="1 2">
    <name type="scientific">Romanomermis culicivorax</name>
    <name type="common">Nematode worm</name>
    <dbReference type="NCBI Taxonomy" id="13658"/>
    <lineage>
        <taxon>Eukaryota</taxon>
        <taxon>Metazoa</taxon>
        <taxon>Ecdysozoa</taxon>
        <taxon>Nematoda</taxon>
        <taxon>Enoplea</taxon>
        <taxon>Dorylaimia</taxon>
        <taxon>Mermithida</taxon>
        <taxon>Mermithoidea</taxon>
        <taxon>Mermithidae</taxon>
        <taxon>Romanomermis</taxon>
    </lineage>
</organism>